<proteinExistence type="predicted"/>
<dbReference type="CDD" id="cd02440">
    <property type="entry name" value="AdoMet_MTases"/>
    <property type="match status" value="1"/>
</dbReference>
<dbReference type="Gene3D" id="3.20.20.80">
    <property type="entry name" value="Glycosidases"/>
    <property type="match status" value="1"/>
</dbReference>
<evidence type="ECO:0000313" key="3">
    <source>
        <dbReference type="EMBL" id="QOL80963.1"/>
    </source>
</evidence>
<dbReference type="GO" id="GO:0008757">
    <property type="term" value="F:S-adenosylmethionine-dependent methyltransferase activity"/>
    <property type="evidence" value="ECO:0007669"/>
    <property type="project" value="InterPro"/>
</dbReference>
<dbReference type="PANTHER" id="PTHR41244:SF1">
    <property type="entry name" value="GLYCOSYLTRANSFERASE"/>
    <property type="match status" value="1"/>
</dbReference>
<reference evidence="3 4" key="1">
    <citation type="submission" date="2019-10" db="EMBL/GenBank/DDBJ databases">
        <title>Pseudopuniceibacterium sp. HQ09 islated from Antarctica.</title>
        <authorList>
            <person name="Liao L."/>
            <person name="Su S."/>
            <person name="Chen B."/>
            <person name="Yu Y."/>
        </authorList>
    </citation>
    <scope>NUCLEOTIDE SEQUENCE [LARGE SCALE GENOMIC DNA]</scope>
    <source>
        <strain evidence="3 4">HQ09</strain>
    </source>
</reference>
<dbReference type="InterPro" id="IPR013216">
    <property type="entry name" value="Methyltransf_11"/>
</dbReference>
<evidence type="ECO:0000256" key="1">
    <source>
        <dbReference type="SAM" id="Coils"/>
    </source>
</evidence>
<evidence type="ECO:0000259" key="2">
    <source>
        <dbReference type="Pfam" id="PF08241"/>
    </source>
</evidence>
<evidence type="ECO:0000313" key="4">
    <source>
        <dbReference type="Proteomes" id="UP000594118"/>
    </source>
</evidence>
<dbReference type="Pfam" id="PF14307">
    <property type="entry name" value="Glyco_tran_WbsX"/>
    <property type="match status" value="1"/>
</dbReference>
<dbReference type="GO" id="GO:0032259">
    <property type="term" value="P:methylation"/>
    <property type="evidence" value="ECO:0007669"/>
    <property type="project" value="UniProtKB-KW"/>
</dbReference>
<protein>
    <submittedName>
        <fullName evidence="3">Methyltransferase domain-containing protein</fullName>
    </submittedName>
</protein>
<sequence length="1085" mass="122502">MKKPPELLPDGERYLPQFAGTIELEHLHRYQLARRIAAGLDVLDIACGEGYGTKILMGAAKSVIGVDISAAAVEHAAFHYPDPNVSFRVGGAKHIPVSDDAVDMIVSFETIEHLVEHEEMLLELKRVLRPGGVLLISSPSKLEYSDKPGYSNPFHVRELYTEEFIELVGRHFRNSKHFGQRLSAASLIANDTDSAPFFVFAGNESQPGVPEARYDLILASDDDLPDFPHSAYEIPQSTLQPYVAEAYRASSEAYRASAEEQIAGLITTRDQISAQVRELGEKAQQAEARVANLEQQLAARHAELEQHLAAHHVELEQQLASRHVELEQHLAAHRAEVELWARQSEALEIWGAQYQARAAEAEGHLNTVVGITNSVLTSKWWRRSRVFRRWTNSLRKRRGQPKKYWPTRVEMPQLSAVTERPSALPRPQEPVFHHDETPQQLVESHTPERHQEEWLTYTPLSGVPAPFGRSVVDVPDVPIVPYSDIDEGFVPYTAHEPFLNPDVRAIAFYLPQFHPFAENDAWWGKGFTEWTNVGKAKPLFPGHHQPHCPIHLGYYDLRVAEIMREQARLARNYGISGFAYYFYWFAGKLLMQSPLEKMLEDPEVDIPFCMIWANENWTRRWDGADHEVLIAQDHSFDDSRAMIEYLFKFMMDPRYIRIDGKPLLIIYHSILIPDFEETVALWQKEARQKGFDGLYVVSAQTFGFHPSEGSGLDAVMEFPPHNINATEVTDKVPGLAEDFSGQIYDYSALVGNEVIKPDPDYRLFRTSFLSWDNTARRGKKSHVFTDFSLTRYGQWLAANLETAAKDETRSADERIVFINAWNEWAEGTHLEPDSAHGYGYLDATRKVLANYDGAAGPFQRPAIPETTEARYAVIAHVHYAQTWLELQAAIESLPGVDVYVTTTTLETAQFIADNMPRAIVEIVDNRGRDVRPFLMTMQRLAHLNYKAVCKVHGKKSAYRTDGDTLRQQLTSTLLKPSVIEMFEQDHGLGLVAAESSMIAHNAQNMNFDQALVDAISAEIGIPFRMGRFPAGTMFWASPQAIAPLTALNIRSFDVERGLADGTRAHAIERLFATVTEARGFSVQTL</sequence>
<dbReference type="InterPro" id="IPR032719">
    <property type="entry name" value="WbsX"/>
</dbReference>
<dbReference type="RefSeq" id="WP_193083278.1">
    <property type="nucleotide sequence ID" value="NZ_CP045201.1"/>
</dbReference>
<feature type="coiled-coil region" evidence="1">
    <location>
        <begin position="269"/>
        <end position="310"/>
    </location>
</feature>
<keyword evidence="3" id="KW-0489">Methyltransferase</keyword>
<keyword evidence="1" id="KW-0175">Coiled coil</keyword>
<dbReference type="Gene3D" id="3.40.50.150">
    <property type="entry name" value="Vaccinia Virus protein VP39"/>
    <property type="match status" value="1"/>
</dbReference>
<dbReference type="PANTHER" id="PTHR41244">
    <property type="entry name" value="RHAMNAN SYNTHESIS F"/>
    <property type="match status" value="1"/>
</dbReference>
<dbReference type="KEGG" id="pshq:F3W81_09135"/>
<accession>A0A7L9WM03</accession>
<dbReference type="Pfam" id="PF08241">
    <property type="entry name" value="Methyltransf_11"/>
    <property type="match status" value="1"/>
</dbReference>
<dbReference type="CDD" id="cd11579">
    <property type="entry name" value="Glyco_tran_WbsX"/>
    <property type="match status" value="1"/>
</dbReference>
<feature type="domain" description="Methyltransferase type 11" evidence="2">
    <location>
        <begin position="43"/>
        <end position="136"/>
    </location>
</feature>
<keyword evidence="3" id="KW-0808">Transferase</keyword>
<name>A0A7L9WM03_9RHOB</name>
<dbReference type="Proteomes" id="UP000594118">
    <property type="component" value="Chromosome"/>
</dbReference>
<keyword evidence="4" id="KW-1185">Reference proteome</keyword>
<dbReference type="SUPFAM" id="SSF53335">
    <property type="entry name" value="S-adenosyl-L-methionine-dependent methyltransferases"/>
    <property type="match status" value="1"/>
</dbReference>
<gene>
    <name evidence="3" type="ORF">F3W81_09135</name>
</gene>
<organism evidence="3 4">
    <name type="scientific">Pseudooceanicola spongiae</name>
    <dbReference type="NCBI Taxonomy" id="2613965"/>
    <lineage>
        <taxon>Bacteria</taxon>
        <taxon>Pseudomonadati</taxon>
        <taxon>Pseudomonadota</taxon>
        <taxon>Alphaproteobacteria</taxon>
        <taxon>Rhodobacterales</taxon>
        <taxon>Paracoccaceae</taxon>
        <taxon>Pseudooceanicola</taxon>
    </lineage>
</organism>
<dbReference type="InterPro" id="IPR029063">
    <property type="entry name" value="SAM-dependent_MTases_sf"/>
</dbReference>
<dbReference type="InterPro" id="IPR007739">
    <property type="entry name" value="RgpF"/>
</dbReference>
<dbReference type="Pfam" id="PF05045">
    <property type="entry name" value="RgpF"/>
    <property type="match status" value="1"/>
</dbReference>
<dbReference type="EMBL" id="CP045201">
    <property type="protein sequence ID" value="QOL80963.1"/>
    <property type="molecule type" value="Genomic_DNA"/>
</dbReference>
<dbReference type="AlphaFoldDB" id="A0A7L9WM03"/>